<evidence type="ECO:0000313" key="2">
    <source>
        <dbReference type="Proteomes" id="UP001381693"/>
    </source>
</evidence>
<sequence length="97" mass="10849">MVFDNENFGIFVLHKSTPPTTLHGRTYTHQGTLKQLLADDITHNYCNLFPIAYPTPASASTVYIHTQLTRHSMQALNDNTAACTTSQRPSFQIQPSL</sequence>
<dbReference type="Proteomes" id="UP001381693">
    <property type="component" value="Unassembled WGS sequence"/>
</dbReference>
<keyword evidence="2" id="KW-1185">Reference proteome</keyword>
<organism evidence="1 2">
    <name type="scientific">Halocaridina rubra</name>
    <name type="common">Hawaiian red shrimp</name>
    <dbReference type="NCBI Taxonomy" id="373956"/>
    <lineage>
        <taxon>Eukaryota</taxon>
        <taxon>Metazoa</taxon>
        <taxon>Ecdysozoa</taxon>
        <taxon>Arthropoda</taxon>
        <taxon>Crustacea</taxon>
        <taxon>Multicrustacea</taxon>
        <taxon>Malacostraca</taxon>
        <taxon>Eumalacostraca</taxon>
        <taxon>Eucarida</taxon>
        <taxon>Decapoda</taxon>
        <taxon>Pleocyemata</taxon>
        <taxon>Caridea</taxon>
        <taxon>Atyoidea</taxon>
        <taxon>Atyidae</taxon>
        <taxon>Halocaridina</taxon>
    </lineage>
</organism>
<dbReference type="EMBL" id="JAXCGZ010002017">
    <property type="protein sequence ID" value="KAK7084649.1"/>
    <property type="molecule type" value="Genomic_DNA"/>
</dbReference>
<dbReference type="AlphaFoldDB" id="A0AAN8XUU3"/>
<gene>
    <name evidence="1" type="ORF">SK128_000762</name>
</gene>
<name>A0AAN8XUU3_HALRR</name>
<evidence type="ECO:0000313" key="1">
    <source>
        <dbReference type="EMBL" id="KAK7084649.1"/>
    </source>
</evidence>
<reference evidence="1 2" key="1">
    <citation type="submission" date="2023-11" db="EMBL/GenBank/DDBJ databases">
        <title>Halocaridina rubra genome assembly.</title>
        <authorList>
            <person name="Smith C."/>
        </authorList>
    </citation>
    <scope>NUCLEOTIDE SEQUENCE [LARGE SCALE GENOMIC DNA]</scope>
    <source>
        <strain evidence="1">EP-1</strain>
        <tissue evidence="1">Whole</tissue>
    </source>
</reference>
<comment type="caution">
    <text evidence="1">The sequence shown here is derived from an EMBL/GenBank/DDBJ whole genome shotgun (WGS) entry which is preliminary data.</text>
</comment>
<accession>A0AAN8XUU3</accession>
<protein>
    <submittedName>
        <fullName evidence="1">Uncharacterized protein</fullName>
    </submittedName>
</protein>
<proteinExistence type="predicted"/>